<evidence type="ECO:0000313" key="2">
    <source>
        <dbReference type="EMBL" id="PTN09854.1"/>
    </source>
</evidence>
<evidence type="ECO:0000313" key="3">
    <source>
        <dbReference type="Proteomes" id="UP000243525"/>
    </source>
</evidence>
<name>A0A2T5C4R8_9BACT</name>
<dbReference type="RefSeq" id="WP_107821238.1">
    <property type="nucleotide sequence ID" value="NZ_OY782574.1"/>
</dbReference>
<dbReference type="PANTHER" id="PTHR30296">
    <property type="entry name" value="UNCHARACTERIZED PROTEIN YKGE"/>
    <property type="match status" value="1"/>
</dbReference>
<dbReference type="OrthoDB" id="9770306at2"/>
<protein>
    <submittedName>
        <fullName evidence="2">L-lactate dehydrogenase complex protein LldE</fullName>
    </submittedName>
</protein>
<dbReference type="Proteomes" id="UP000243525">
    <property type="component" value="Unassembled WGS sequence"/>
</dbReference>
<accession>A0A2T5C4R8</accession>
<feature type="domain" description="Cysteine-rich" evidence="1">
    <location>
        <begin position="132"/>
        <end position="216"/>
    </location>
</feature>
<dbReference type="GO" id="GO:0016491">
    <property type="term" value="F:oxidoreductase activity"/>
    <property type="evidence" value="ECO:0007669"/>
    <property type="project" value="UniProtKB-ARBA"/>
</dbReference>
<sequence length="240" mass="27049">MTVDLFIPCFIDQFYPQTAFNVIKVLEKAGVKAIYNPEQTCCGQPSYNSGYWDETKTLAQKFIGDFEGERTIVSPSASCTGFIKNYYGHLFPEGDQQFEAQNQLKARLFELTDFLVNHLQFTEFGARFPHKVCYHDACTALREYGIKKEPRLLLSKVEGLELVEMEDTETCCGFGGTFSAKFHSISTAMTEQKVEKALATGAEYIISTESSCLMNIEAYILKNKLPIKPIHIADILANGW</sequence>
<dbReference type="EMBL" id="QAAD01000003">
    <property type="protein sequence ID" value="PTN09854.1"/>
    <property type="molecule type" value="Genomic_DNA"/>
</dbReference>
<feature type="domain" description="Cysteine-rich" evidence="1">
    <location>
        <begin position="3"/>
        <end position="84"/>
    </location>
</feature>
<gene>
    <name evidence="2" type="ORF">C8N47_103151</name>
</gene>
<evidence type="ECO:0000259" key="1">
    <source>
        <dbReference type="Pfam" id="PF02754"/>
    </source>
</evidence>
<organism evidence="2 3">
    <name type="scientific">Mangrovibacterium marinum</name>
    <dbReference type="NCBI Taxonomy" id="1639118"/>
    <lineage>
        <taxon>Bacteria</taxon>
        <taxon>Pseudomonadati</taxon>
        <taxon>Bacteroidota</taxon>
        <taxon>Bacteroidia</taxon>
        <taxon>Marinilabiliales</taxon>
        <taxon>Prolixibacteraceae</taxon>
        <taxon>Mangrovibacterium</taxon>
    </lineage>
</organism>
<proteinExistence type="predicted"/>
<dbReference type="AlphaFoldDB" id="A0A2T5C4R8"/>
<dbReference type="PANTHER" id="PTHR30296:SF0">
    <property type="entry name" value="LACTATE UTILIZATION PROTEIN A"/>
    <property type="match status" value="1"/>
</dbReference>
<dbReference type="InterPro" id="IPR004017">
    <property type="entry name" value="Cys_rich_dom"/>
</dbReference>
<reference evidence="2 3" key="1">
    <citation type="submission" date="2018-04" db="EMBL/GenBank/DDBJ databases">
        <title>Genomic Encyclopedia of Archaeal and Bacterial Type Strains, Phase II (KMG-II): from individual species to whole genera.</title>
        <authorList>
            <person name="Goeker M."/>
        </authorList>
    </citation>
    <scope>NUCLEOTIDE SEQUENCE [LARGE SCALE GENOMIC DNA]</scope>
    <source>
        <strain evidence="2 3">DSM 28823</strain>
    </source>
</reference>
<keyword evidence="3" id="KW-1185">Reference proteome</keyword>
<comment type="caution">
    <text evidence="2">The sequence shown here is derived from an EMBL/GenBank/DDBJ whole genome shotgun (WGS) entry which is preliminary data.</text>
</comment>
<dbReference type="GO" id="GO:0005829">
    <property type="term" value="C:cytosol"/>
    <property type="evidence" value="ECO:0007669"/>
    <property type="project" value="TreeGrafter"/>
</dbReference>
<dbReference type="Pfam" id="PF02754">
    <property type="entry name" value="CCG"/>
    <property type="match status" value="2"/>
</dbReference>